<dbReference type="CDD" id="cd22160">
    <property type="entry name" value="F-box_AtFBL13-like"/>
    <property type="match status" value="1"/>
</dbReference>
<dbReference type="PANTHER" id="PTHR34223:SF26">
    <property type="entry name" value="OS02G0188900 PROTEIN"/>
    <property type="match status" value="1"/>
</dbReference>
<dbReference type="Gene3D" id="1.20.1280.50">
    <property type="match status" value="1"/>
</dbReference>
<dbReference type="InterPro" id="IPR053197">
    <property type="entry name" value="F-box_SCFL_complex_component"/>
</dbReference>
<proteinExistence type="predicted"/>
<dbReference type="InterPro" id="IPR036047">
    <property type="entry name" value="F-box-like_dom_sf"/>
</dbReference>
<dbReference type="InterPro" id="IPR001810">
    <property type="entry name" value="F-box_dom"/>
</dbReference>
<comment type="caution">
    <text evidence="2">The sequence shown here is derived from an EMBL/GenBank/DDBJ whole genome shotgun (WGS) entry which is preliminary data.</text>
</comment>
<protein>
    <recommendedName>
        <fullName evidence="1">F-box domain-containing protein</fullName>
    </recommendedName>
</protein>
<dbReference type="AlphaFoldDB" id="A0A6G1CZZ3"/>
<accession>A0A6G1CZZ3</accession>
<dbReference type="OrthoDB" id="582804at2759"/>
<feature type="domain" description="F-box" evidence="1">
    <location>
        <begin position="35"/>
        <end position="74"/>
    </location>
</feature>
<dbReference type="SUPFAM" id="SSF81383">
    <property type="entry name" value="F-box domain"/>
    <property type="match status" value="1"/>
</dbReference>
<gene>
    <name evidence="2" type="ORF">E2562_008789</name>
</gene>
<name>A0A6G1CZZ3_9ORYZ</name>
<evidence type="ECO:0000259" key="1">
    <source>
        <dbReference type="SMART" id="SM00256"/>
    </source>
</evidence>
<evidence type="ECO:0000313" key="3">
    <source>
        <dbReference type="Proteomes" id="UP000479710"/>
    </source>
</evidence>
<dbReference type="SUPFAM" id="SSF52047">
    <property type="entry name" value="RNI-like"/>
    <property type="match status" value="1"/>
</dbReference>
<dbReference type="PANTHER" id="PTHR34223">
    <property type="entry name" value="OS11G0201299 PROTEIN"/>
    <property type="match status" value="1"/>
</dbReference>
<dbReference type="EMBL" id="SPHZ02000007">
    <property type="protein sequence ID" value="KAF0905711.1"/>
    <property type="molecule type" value="Genomic_DNA"/>
</dbReference>
<keyword evidence="3" id="KW-1185">Reference proteome</keyword>
<dbReference type="InterPro" id="IPR032675">
    <property type="entry name" value="LRR_dom_sf"/>
</dbReference>
<dbReference type="Proteomes" id="UP000479710">
    <property type="component" value="Unassembled WGS sequence"/>
</dbReference>
<dbReference type="SMART" id="SM00256">
    <property type="entry name" value="FBOX"/>
    <property type="match status" value="1"/>
</dbReference>
<sequence>MPLRACPAAMEESPAKRVRITAPAQGDDEDWFGAVPNDVILHIMSFLTTRQAVRTCVLSRRWLNLWRSVPCIQADISEFQRRDSEWEEYDRERESAFKMLIERVLELRDPAASIRTFRFRCCRLDGFEDTSDSEDINRWISHAVQKQAWVLDIVVLYDALKLDHSAFTSSYLTRIEFTNILMMQGFFKQLETGCPALENLFLDECNVVDVEISSQTLKLRIENNLQWYPRFNNLVSLTLGQWCLDANFYGLIVFLKNSPKLEKLTLELEKETPQRIIGELEERSFTCEHLTSVEVVCSEDDPLVNDVVEFFVNSGLTSAQVHIIHWS</sequence>
<organism evidence="2 3">
    <name type="scientific">Oryza meyeriana var. granulata</name>
    <dbReference type="NCBI Taxonomy" id="110450"/>
    <lineage>
        <taxon>Eukaryota</taxon>
        <taxon>Viridiplantae</taxon>
        <taxon>Streptophyta</taxon>
        <taxon>Embryophyta</taxon>
        <taxon>Tracheophyta</taxon>
        <taxon>Spermatophyta</taxon>
        <taxon>Magnoliopsida</taxon>
        <taxon>Liliopsida</taxon>
        <taxon>Poales</taxon>
        <taxon>Poaceae</taxon>
        <taxon>BOP clade</taxon>
        <taxon>Oryzoideae</taxon>
        <taxon>Oryzeae</taxon>
        <taxon>Oryzinae</taxon>
        <taxon>Oryza</taxon>
        <taxon>Oryza meyeriana</taxon>
    </lineage>
</organism>
<evidence type="ECO:0000313" key="2">
    <source>
        <dbReference type="EMBL" id="KAF0905711.1"/>
    </source>
</evidence>
<reference evidence="2 3" key="1">
    <citation type="submission" date="2019-11" db="EMBL/GenBank/DDBJ databases">
        <title>Whole genome sequence of Oryza granulata.</title>
        <authorList>
            <person name="Li W."/>
        </authorList>
    </citation>
    <scope>NUCLEOTIDE SEQUENCE [LARGE SCALE GENOMIC DNA]</scope>
    <source>
        <strain evidence="3">cv. Menghai</strain>
        <tissue evidence="2">Leaf</tissue>
    </source>
</reference>
<dbReference type="InterPro" id="IPR053781">
    <property type="entry name" value="F-box_AtFBL13-like"/>
</dbReference>
<dbReference type="Gene3D" id="3.80.10.10">
    <property type="entry name" value="Ribonuclease Inhibitor"/>
    <property type="match status" value="1"/>
</dbReference>
<dbReference type="Pfam" id="PF00646">
    <property type="entry name" value="F-box"/>
    <property type="match status" value="1"/>
</dbReference>